<keyword evidence="3" id="KW-1185">Reference proteome</keyword>
<sequence>MKKILSYFSITSLVLLIINLVVILPLFLGVFVKENTLTYGMHIGVPLAKQPHLDPLYFLRDYILIITILLINYIFTIFIFATNKNKFLHCLLPICFMKQLKFKFKKSDTYVTYGMFALNLTAIILTIVFVSMSNIYSTLGSIICFTIWMVIILAYEFIFYIGMILILSKTKQTKTTA</sequence>
<evidence type="ECO:0008006" key="4">
    <source>
        <dbReference type="Google" id="ProtNLM"/>
    </source>
</evidence>
<reference evidence="2" key="1">
    <citation type="submission" date="2023-08" db="EMBL/GenBank/DDBJ databases">
        <title>Complete genome sequence of Mycoplasma seminis 2200.</title>
        <authorList>
            <person name="Spergser J."/>
        </authorList>
    </citation>
    <scope>NUCLEOTIDE SEQUENCE [LARGE SCALE GENOMIC DNA]</scope>
    <source>
        <strain evidence="2">2200</strain>
    </source>
</reference>
<organism evidence="2 3">
    <name type="scientific">Mycoplasma seminis</name>
    <dbReference type="NCBI Taxonomy" id="512749"/>
    <lineage>
        <taxon>Bacteria</taxon>
        <taxon>Bacillati</taxon>
        <taxon>Mycoplasmatota</taxon>
        <taxon>Mollicutes</taxon>
        <taxon>Mycoplasmataceae</taxon>
        <taxon>Mycoplasma</taxon>
    </lineage>
</organism>
<keyword evidence="1" id="KW-1133">Transmembrane helix</keyword>
<dbReference type="EMBL" id="CP132191">
    <property type="protein sequence ID" value="WLP85543.1"/>
    <property type="molecule type" value="Genomic_DNA"/>
</dbReference>
<feature type="transmembrane region" description="Helical" evidence="1">
    <location>
        <begin position="7"/>
        <end position="32"/>
    </location>
</feature>
<dbReference type="RefSeq" id="WP_305937975.1">
    <property type="nucleotide sequence ID" value="NZ_CP132191.1"/>
</dbReference>
<evidence type="ECO:0000313" key="2">
    <source>
        <dbReference type="EMBL" id="WLP85543.1"/>
    </source>
</evidence>
<dbReference type="Proteomes" id="UP001237011">
    <property type="component" value="Chromosome"/>
</dbReference>
<protein>
    <recommendedName>
        <fullName evidence="4">DUF4013 domain-containing protein</fullName>
    </recommendedName>
</protein>
<feature type="transmembrane region" description="Helical" evidence="1">
    <location>
        <begin position="62"/>
        <end position="81"/>
    </location>
</feature>
<keyword evidence="1" id="KW-0812">Transmembrane</keyword>
<feature type="transmembrane region" description="Helical" evidence="1">
    <location>
        <begin position="138"/>
        <end position="167"/>
    </location>
</feature>
<keyword evidence="1" id="KW-0472">Membrane</keyword>
<evidence type="ECO:0000313" key="3">
    <source>
        <dbReference type="Proteomes" id="UP001237011"/>
    </source>
</evidence>
<gene>
    <name evidence="2" type="ORF">Q8852_04475</name>
</gene>
<evidence type="ECO:0000256" key="1">
    <source>
        <dbReference type="SAM" id="Phobius"/>
    </source>
</evidence>
<accession>A0ABY9HB31</accession>
<feature type="transmembrane region" description="Helical" evidence="1">
    <location>
        <begin position="110"/>
        <end position="132"/>
    </location>
</feature>
<name>A0ABY9HB31_9MOLU</name>
<proteinExistence type="predicted"/>